<dbReference type="RefSeq" id="WP_317697878.1">
    <property type="nucleotide sequence ID" value="NZ_AP026801.1"/>
</dbReference>
<dbReference type="Proteomes" id="UP001321804">
    <property type="component" value="Chromosome"/>
</dbReference>
<name>A0AAU9DH18_9LACO</name>
<gene>
    <name evidence="1" type="ORF">KIMC2_05990</name>
</gene>
<sequence>MKKSQKNSLMALAIILVALIFLGGSFMAGSKLKHLRDHKRVQTMYHLLSTKGKLHTERNSYTYLTEIGKKRLQSNLTFDKKGLPDDTLTAYSEEKLYLIPYNYEGQIKLPDNPKKGQRLYFKAPFPLTVNDNLELVIYYKNKTVHYDSTNVLTKKKKKKNVGFIYLGESSDSKGELIDDIKLIKNQADEKVRFKIVNFERSYDRPSEKSFKKHPNLFYTNKQLLDHPKISLTVGYHEDTSKFRWGFKDYPEDNLKVKVISNKVKNYERKIKFEMQPQGKLLTDLKKDNNKTYEFSLLYNGLVIRNQYYITNNLSSLSNFNNGK</sequence>
<evidence type="ECO:0000313" key="2">
    <source>
        <dbReference type="Proteomes" id="UP001321804"/>
    </source>
</evidence>
<organism evidence="1 2">
    <name type="scientific">Xylocopilactobacillus apis</name>
    <dbReference type="NCBI Taxonomy" id="2932183"/>
    <lineage>
        <taxon>Bacteria</taxon>
        <taxon>Bacillati</taxon>
        <taxon>Bacillota</taxon>
        <taxon>Bacilli</taxon>
        <taxon>Lactobacillales</taxon>
        <taxon>Lactobacillaceae</taxon>
        <taxon>Xylocopilactobacillus</taxon>
    </lineage>
</organism>
<dbReference type="EMBL" id="AP026801">
    <property type="protein sequence ID" value="BDR56037.1"/>
    <property type="molecule type" value="Genomic_DNA"/>
</dbReference>
<accession>A0AAU9DH18</accession>
<dbReference type="AlphaFoldDB" id="A0AAU9DH18"/>
<evidence type="ECO:0000313" key="1">
    <source>
        <dbReference type="EMBL" id="BDR56037.1"/>
    </source>
</evidence>
<reference evidence="1 2" key="1">
    <citation type="journal article" date="2023" name="Microbiol. Spectr.">
        <title>Symbiosis of Carpenter Bees with Uncharacterized Lactic Acid Bacteria Showing NAD Auxotrophy.</title>
        <authorList>
            <person name="Kawasaki S."/>
            <person name="Ozawa K."/>
            <person name="Mori T."/>
            <person name="Yamamoto A."/>
            <person name="Ito M."/>
            <person name="Ohkuma M."/>
            <person name="Sakamoto M."/>
            <person name="Matsutani M."/>
        </authorList>
    </citation>
    <scope>NUCLEOTIDE SEQUENCE [LARGE SCALE GENOMIC DNA]</scope>
    <source>
        <strain evidence="1 2">KimC2</strain>
    </source>
</reference>
<proteinExistence type="predicted"/>
<keyword evidence="2" id="KW-1185">Reference proteome</keyword>
<protein>
    <submittedName>
        <fullName evidence="1">Uncharacterized protein</fullName>
    </submittedName>
</protein>
<dbReference type="KEGG" id="xak:KIMC2_05990"/>